<keyword evidence="4 12" id="KW-0808">Transferase</keyword>
<dbReference type="AlphaFoldDB" id="A0A9W8KV93"/>
<comment type="caution">
    <text evidence="14">The sequence shown here is derived from an EMBL/GenBank/DDBJ whole genome shotgun (WGS) entry which is preliminary data.</text>
</comment>
<keyword evidence="6 12" id="KW-0812">Transmembrane</keyword>
<evidence type="ECO:0000256" key="4">
    <source>
        <dbReference type="ARBA" id="ARBA00022679"/>
    </source>
</evidence>
<feature type="transmembrane region" description="Helical" evidence="12">
    <location>
        <begin position="247"/>
        <end position="267"/>
    </location>
</feature>
<sequence length="1069" mass="119466">MVVRQRQQRRKGSEPLLADEKPTGSVSDAAPASAITADDSVVHEGVPLTGRTPDGRAFPVPKTRDMMQSLFNPLTPKTTFDLVTLLTLSTHLLVALVLSLPVKRNVLLASFAFWRMCYNGGLGWILNWQSNRHGLVALFKRKGWLDPARGGKVYGWLRGELEAKMGPDYSFENVPIEFNVWLLYRQLVDLILLNDFAAYFFFCTCYIGSASDPEPWHSFLRIAGGIILLVFNLWVKIDAHRVVRDYAWYWGDFFFLIEQSLTFDGVFEMAPHPMYSIGYAGYYGGSLITGSYTIFYVSLAAHILQFLFLSFVENPHIEKTYERPPLAVQVIKKSRNRCMSLPLSDTDEAQKDSAVSTSPNSIRERPTSMWHPDLIIFKNFDLFRASDILIVLLLIYSVGVPLCFMWITGYSQLVLRYAVVQCTSWILFRTLALGYLLKKQSTSQLITRWYIKHGGNSEEAFSSWRAVYNTATIMTYASFGLVGIIAYHWSKVDYGNLVLFHTLGLLLISFHVWSSRSVYETLGDFGWFYGDFFARDSSMLSLAPADIKLYYTGIYRYLNNPEKVIGQAAFYGLALISRSWAVFALALLLQICNFLFDTYVETPHMKKIYGAQVRRDSGIVRTVKKAVNKGIGQPVFMDEASHAEAEATLLHGGFVEGSSMASLFASTARPVKDIFLETKDLLSTTTARLAERTLPFELSKIDHPDHYSLKLISGAASRASLTSGKNDISFKKGNARNAYYLGEPIRVTWQAPISHSRRDWIGIYPVTANFSNQITTVSSKGCYVYIHPDENLLAEMVVGDSVFASYVKQRVAVKSNFDRNANDSTSKSDTSLLKQHKQPNGSKKGGFRSVQLLQGEALFSSTALPFKVGTYEMRLHHGGTHAVLVQSRPFEIITCNAKDVVDAFGNEEVARFLSTNDSSFTSELEGSESVGSSTTRVSDPDDPEYLAQALLAVVNKTLAATDSRIVTTPANLDAERDSNGDVASSDVVVQTDIVEPLDTVQDVFAVDYILEEKQAKRLGYAIKEYFGVEFTADVLIHAAKHGATVYDVAKRVVEARKALSIYSSANFEE</sequence>
<keyword evidence="2 12" id="KW-0444">Lipid biosynthesis</keyword>
<accession>A0A9W8KV93</accession>
<dbReference type="Pfam" id="PF04191">
    <property type="entry name" value="PEMT"/>
    <property type="match status" value="2"/>
</dbReference>
<evidence type="ECO:0000256" key="1">
    <source>
        <dbReference type="ARBA" id="ARBA00004127"/>
    </source>
</evidence>
<evidence type="ECO:0000256" key="13">
    <source>
        <dbReference type="SAM" id="MobiDB-lite"/>
    </source>
</evidence>
<dbReference type="GO" id="GO:0032259">
    <property type="term" value="P:methylation"/>
    <property type="evidence" value="ECO:0007669"/>
    <property type="project" value="UniProtKB-KW"/>
</dbReference>
<keyword evidence="12" id="KW-0256">Endoplasmic reticulum</keyword>
<reference evidence="14" key="1">
    <citation type="submission" date="2022-07" db="EMBL/GenBank/DDBJ databases">
        <title>Phylogenomic reconstructions and comparative analyses of Kickxellomycotina fungi.</title>
        <authorList>
            <person name="Reynolds N.K."/>
            <person name="Stajich J.E."/>
            <person name="Barry K."/>
            <person name="Grigoriev I.V."/>
            <person name="Crous P."/>
            <person name="Smith M.E."/>
        </authorList>
    </citation>
    <scope>NUCLEOTIDE SEQUENCE</scope>
    <source>
        <strain evidence="14">NRRL 3115</strain>
    </source>
</reference>
<evidence type="ECO:0000256" key="3">
    <source>
        <dbReference type="ARBA" id="ARBA00022603"/>
    </source>
</evidence>
<feature type="transmembrane region" description="Helical" evidence="12">
    <location>
        <begin position="466"/>
        <end position="488"/>
    </location>
</feature>
<feature type="transmembrane region" description="Helical" evidence="12">
    <location>
        <begin position="568"/>
        <end position="589"/>
    </location>
</feature>
<dbReference type="PIRSF" id="PIRSF000383">
    <property type="entry name" value="PEAMT"/>
    <property type="match status" value="1"/>
</dbReference>
<dbReference type="EMBL" id="JANBTW010000071">
    <property type="protein sequence ID" value="KAJ2673229.1"/>
    <property type="molecule type" value="Genomic_DNA"/>
</dbReference>
<dbReference type="OrthoDB" id="4583at2759"/>
<evidence type="ECO:0000256" key="10">
    <source>
        <dbReference type="ARBA" id="ARBA00023209"/>
    </source>
</evidence>
<comment type="subcellular location">
    <subcellularLocation>
        <location evidence="1">Endomembrane system</location>
        <topology evidence="1">Multi-pass membrane protein</topology>
    </subcellularLocation>
    <subcellularLocation>
        <location evidence="12">Endoplasmic reticulum membrane</location>
        <topology evidence="12">Multi-pass membrane protein</topology>
    </subcellularLocation>
</comment>
<keyword evidence="5 12" id="KW-0949">S-adenosyl-L-methionine</keyword>
<comment type="pathway">
    <text evidence="12">Phospholipid metabolism; phosphatidylcholine biosynthesis.</text>
</comment>
<dbReference type="GO" id="GO:0005789">
    <property type="term" value="C:endoplasmic reticulum membrane"/>
    <property type="evidence" value="ECO:0007669"/>
    <property type="project" value="UniProtKB-SubCell"/>
</dbReference>
<feature type="transmembrane region" description="Helical" evidence="12">
    <location>
        <begin position="216"/>
        <end position="235"/>
    </location>
</feature>
<evidence type="ECO:0000256" key="2">
    <source>
        <dbReference type="ARBA" id="ARBA00022516"/>
    </source>
</evidence>
<feature type="compositionally biased region" description="Polar residues" evidence="13">
    <location>
        <begin position="822"/>
        <end position="841"/>
    </location>
</feature>
<dbReference type="PROSITE" id="PS51598">
    <property type="entry name" value="SAM_CHO2"/>
    <property type="match status" value="1"/>
</dbReference>
<keyword evidence="11 12" id="KW-1208">Phospholipid metabolism</keyword>
<evidence type="ECO:0000256" key="9">
    <source>
        <dbReference type="ARBA" id="ARBA00023136"/>
    </source>
</evidence>
<comment type="function">
    <text evidence="12">Catalyzes the first step of the methylation pathway of phosphatidylcholine biosynthesis, the SAM-dependent methylation of phosphatidylethanolamine (PE) to phosphatidylmonomethylethanolamine (PMME).</text>
</comment>
<evidence type="ECO:0000256" key="5">
    <source>
        <dbReference type="ARBA" id="ARBA00022691"/>
    </source>
</evidence>
<feature type="transmembrane region" description="Helical" evidence="12">
    <location>
        <begin position="287"/>
        <end position="309"/>
    </location>
</feature>
<feature type="transmembrane region" description="Helical" evidence="12">
    <location>
        <begin position="190"/>
        <end position="210"/>
    </location>
</feature>
<evidence type="ECO:0000256" key="11">
    <source>
        <dbReference type="ARBA" id="ARBA00023264"/>
    </source>
</evidence>
<feature type="region of interest" description="Disordered" evidence="13">
    <location>
        <begin position="1"/>
        <end position="30"/>
    </location>
</feature>
<comment type="catalytic activity">
    <reaction evidence="12">
        <text>a 1,2-diacyl-sn-glycero-3-phosphoethanolamine + S-adenosyl-L-methionine = a 1,2-diacyl-sn-glycero-3-phospho-N-methylethanolamine + S-adenosyl-L-homocysteine + H(+)</text>
        <dbReference type="Rhea" id="RHEA:11164"/>
        <dbReference type="ChEBI" id="CHEBI:15378"/>
        <dbReference type="ChEBI" id="CHEBI:57856"/>
        <dbReference type="ChEBI" id="CHEBI:59789"/>
        <dbReference type="ChEBI" id="CHEBI:64573"/>
        <dbReference type="ChEBI" id="CHEBI:64612"/>
        <dbReference type="EC" id="2.1.1.17"/>
    </reaction>
</comment>
<evidence type="ECO:0000313" key="14">
    <source>
        <dbReference type="EMBL" id="KAJ2673229.1"/>
    </source>
</evidence>
<dbReference type="EC" id="2.1.1.17" evidence="12"/>
<evidence type="ECO:0000256" key="8">
    <source>
        <dbReference type="ARBA" id="ARBA00023098"/>
    </source>
</evidence>
<protein>
    <recommendedName>
        <fullName evidence="12">Phosphatidylethanolamine N-methyltransferase</fullName>
        <shortName evidence="12">PEAMT</shortName>
        <ecNumber evidence="12">2.1.1.17</ecNumber>
    </recommendedName>
</protein>
<comment type="caution">
    <text evidence="12">Lacks conserved residue(s) required for the propagation of feature annotation.</text>
</comment>
<feature type="transmembrane region" description="Helical" evidence="12">
    <location>
        <begin position="388"/>
        <end position="408"/>
    </location>
</feature>
<dbReference type="InterPro" id="IPR016219">
    <property type="entry name" value="Phosphatid-EA_MeTrfase_fun"/>
</dbReference>
<comment type="similarity">
    <text evidence="12">Belongs to the class VI-like SAM-binding methyltransferase superfamily. CHO2 family.</text>
</comment>
<dbReference type="PANTHER" id="PTHR32138">
    <property type="entry name" value="PHOSPHATIDYLETHANOLAMINE N-METHYLTRANSFERASE"/>
    <property type="match status" value="1"/>
</dbReference>
<keyword evidence="8 12" id="KW-0443">Lipid metabolism</keyword>
<evidence type="ECO:0000256" key="12">
    <source>
        <dbReference type="RuleBase" id="RU361122"/>
    </source>
</evidence>
<dbReference type="Proteomes" id="UP001151518">
    <property type="component" value="Unassembled WGS sequence"/>
</dbReference>
<dbReference type="PANTHER" id="PTHR32138:SF0">
    <property type="entry name" value="PHOSPHATIDYLETHANOLAMINE N-METHYLTRANSFERASE"/>
    <property type="match status" value="1"/>
</dbReference>
<organism evidence="14 15">
    <name type="scientific">Coemansia spiralis</name>
    <dbReference type="NCBI Taxonomy" id="417178"/>
    <lineage>
        <taxon>Eukaryota</taxon>
        <taxon>Fungi</taxon>
        <taxon>Fungi incertae sedis</taxon>
        <taxon>Zoopagomycota</taxon>
        <taxon>Kickxellomycotina</taxon>
        <taxon>Kickxellomycetes</taxon>
        <taxon>Kickxellales</taxon>
        <taxon>Kickxellaceae</taxon>
        <taxon>Coemansia</taxon>
    </lineage>
</organism>
<dbReference type="GO" id="GO:0004608">
    <property type="term" value="F:phosphatidylethanolamine N-methyltransferase activity"/>
    <property type="evidence" value="ECO:0007669"/>
    <property type="project" value="UniProtKB-UniRule"/>
</dbReference>
<name>A0A9W8KV93_9FUNG</name>
<feature type="compositionally biased region" description="Basic residues" evidence="13">
    <location>
        <begin position="1"/>
        <end position="10"/>
    </location>
</feature>
<keyword evidence="9 12" id="KW-0472">Membrane</keyword>
<keyword evidence="10 12" id="KW-0594">Phospholipid biosynthesis</keyword>
<evidence type="ECO:0000256" key="6">
    <source>
        <dbReference type="ARBA" id="ARBA00022692"/>
    </source>
</evidence>
<proteinExistence type="inferred from homology"/>
<keyword evidence="7 12" id="KW-1133">Transmembrane helix</keyword>
<feature type="transmembrane region" description="Helical" evidence="12">
    <location>
        <begin position="494"/>
        <end position="513"/>
    </location>
</feature>
<evidence type="ECO:0000256" key="7">
    <source>
        <dbReference type="ARBA" id="ARBA00022989"/>
    </source>
</evidence>
<gene>
    <name evidence="14" type="primary">CHO2</name>
    <name evidence="14" type="ORF">GGI25_004823</name>
</gene>
<feature type="transmembrane region" description="Helical" evidence="12">
    <location>
        <begin position="414"/>
        <end position="437"/>
    </location>
</feature>
<evidence type="ECO:0000313" key="15">
    <source>
        <dbReference type="Proteomes" id="UP001151518"/>
    </source>
</evidence>
<feature type="region of interest" description="Disordered" evidence="13">
    <location>
        <begin position="345"/>
        <end position="364"/>
    </location>
</feature>
<dbReference type="InterPro" id="IPR007318">
    <property type="entry name" value="Phopholipid_MeTrfase"/>
</dbReference>
<feature type="region of interest" description="Disordered" evidence="13">
    <location>
        <begin position="818"/>
        <end position="846"/>
    </location>
</feature>
<keyword evidence="3 12" id="KW-0489">Methyltransferase</keyword>
<dbReference type="GO" id="GO:0006656">
    <property type="term" value="P:phosphatidylcholine biosynthetic process"/>
    <property type="evidence" value="ECO:0007669"/>
    <property type="project" value="UniProtKB-UniRule"/>
</dbReference>